<protein>
    <submittedName>
        <fullName evidence="1">Uncharacterized protein</fullName>
    </submittedName>
</protein>
<keyword evidence="2" id="KW-1185">Reference proteome</keyword>
<evidence type="ECO:0000313" key="2">
    <source>
        <dbReference type="Proteomes" id="UP000028730"/>
    </source>
</evidence>
<proteinExistence type="predicted"/>
<gene>
    <name evidence="1" type="ORF">BBOMB_1239</name>
</gene>
<dbReference type="Proteomes" id="UP000028730">
    <property type="component" value="Unassembled WGS sequence"/>
</dbReference>
<comment type="caution">
    <text evidence="1">The sequence shown here is derived from an EMBL/GenBank/DDBJ whole genome shotgun (WGS) entry which is preliminary data.</text>
</comment>
<reference evidence="1 2" key="1">
    <citation type="journal article" date="2014" name="Appl. Environ. Microbiol.">
        <title>Genomic encyclopedia of type strains of the genus Bifidobacterium.</title>
        <authorList>
            <person name="Milani C."/>
            <person name="Lugli G.A."/>
            <person name="Duranti S."/>
            <person name="Turroni F."/>
            <person name="Bottacini F."/>
            <person name="Mangifesta M."/>
            <person name="Sanchez B."/>
            <person name="Viappiani A."/>
            <person name="Mancabelli L."/>
            <person name="Taminiau B."/>
            <person name="Delcenserie V."/>
            <person name="Barrangou R."/>
            <person name="Margolles A."/>
            <person name="van Sinderen D."/>
            <person name="Ventura M."/>
        </authorList>
    </citation>
    <scope>NUCLEOTIDE SEQUENCE [LARGE SCALE GENOMIC DNA]</scope>
    <source>
        <strain evidence="1 2">DSM 19703</strain>
    </source>
</reference>
<accession>A0A086BPH1</accession>
<dbReference type="STRING" id="1341695.BBOMB_1239"/>
<dbReference type="AlphaFoldDB" id="A0A086BPH1"/>
<organism evidence="1 2">
    <name type="scientific">Bifidobacterium bombi DSM 19703</name>
    <dbReference type="NCBI Taxonomy" id="1341695"/>
    <lineage>
        <taxon>Bacteria</taxon>
        <taxon>Bacillati</taxon>
        <taxon>Actinomycetota</taxon>
        <taxon>Actinomycetes</taxon>
        <taxon>Bifidobacteriales</taxon>
        <taxon>Bifidobacteriaceae</taxon>
        <taxon>Bifidobacterium</taxon>
    </lineage>
</organism>
<dbReference type="EMBL" id="ATLK01000001">
    <property type="protein sequence ID" value="KFF31835.1"/>
    <property type="molecule type" value="Genomic_DNA"/>
</dbReference>
<name>A0A086BPH1_9BIFI</name>
<sequence>MAHACVSGYVARERACRLFVPFRVVASLTAPSVVQSVVLGYVRAEASERGRRSCGARRASDRACVWVPRLVCIRERGIYE</sequence>
<evidence type="ECO:0000313" key="1">
    <source>
        <dbReference type="EMBL" id="KFF31835.1"/>
    </source>
</evidence>